<keyword evidence="5" id="KW-0325">Glycoprotein</keyword>
<keyword evidence="3" id="KW-0964">Secreted</keyword>
<evidence type="ECO:0000256" key="6">
    <source>
        <dbReference type="ARBA" id="ARBA00023278"/>
    </source>
</evidence>
<dbReference type="GO" id="GO:0005576">
    <property type="term" value="C:extracellular region"/>
    <property type="evidence" value="ECO:0007669"/>
    <property type="project" value="UniProtKB-SubCell"/>
</dbReference>
<evidence type="ECO:0000256" key="4">
    <source>
        <dbReference type="ARBA" id="ARBA00022729"/>
    </source>
</evidence>
<dbReference type="EMBL" id="CP136896">
    <property type="protein sequence ID" value="WOL14539.1"/>
    <property type="molecule type" value="Genomic_DNA"/>
</dbReference>
<dbReference type="PANTHER" id="PTHR33869:SF5">
    <property type="entry name" value="CLAVATA3_ESR (CLE)-RELATED PROTEIN 4"/>
    <property type="match status" value="1"/>
</dbReference>
<reference evidence="9 10" key="1">
    <citation type="submission" date="2023-10" db="EMBL/GenBank/DDBJ databases">
        <title>Chromosome-scale genome assembly provides insights into flower coloration mechanisms of Canna indica.</title>
        <authorList>
            <person name="Li C."/>
        </authorList>
    </citation>
    <scope>NUCLEOTIDE SEQUENCE [LARGE SCALE GENOMIC DNA]</scope>
    <source>
        <tissue evidence="9">Flower</tissue>
    </source>
</reference>
<proteinExistence type="inferred from homology"/>
<evidence type="ECO:0000313" key="10">
    <source>
        <dbReference type="Proteomes" id="UP001327560"/>
    </source>
</evidence>
<comment type="subcellular location">
    <subcellularLocation>
        <location evidence="1">Secreted</location>
    </subcellularLocation>
</comment>
<evidence type="ECO:0000256" key="3">
    <source>
        <dbReference type="ARBA" id="ARBA00022525"/>
    </source>
</evidence>
<sequence length="90" mass="9837">MVRTTLAFLLCLVFFLCFSIEDCESSSRLLLRTLPPAPAAEEGSAARSKLREQIEFVRGSIARGETADVARESKRLSPGGPDPQHHALNP</sequence>
<gene>
    <name evidence="9" type="ORF">Cni_G23319</name>
</gene>
<comment type="similarity">
    <text evidence="2">Belongs to the CLV3/ESR signal peptide family.</text>
</comment>
<evidence type="ECO:0000256" key="7">
    <source>
        <dbReference type="SAM" id="MobiDB-lite"/>
    </source>
</evidence>
<dbReference type="PANTHER" id="PTHR33869">
    <property type="entry name" value="CLAVATA3/ESR (CLE)-RELATED PROTEIN 3"/>
    <property type="match status" value="1"/>
</dbReference>
<evidence type="ECO:0000313" key="9">
    <source>
        <dbReference type="EMBL" id="WOL14539.1"/>
    </source>
</evidence>
<evidence type="ECO:0000256" key="2">
    <source>
        <dbReference type="ARBA" id="ARBA00005416"/>
    </source>
</evidence>
<accession>A0AAQ3KTT3</accession>
<dbReference type="Proteomes" id="UP001327560">
    <property type="component" value="Chromosome 7"/>
</dbReference>
<evidence type="ECO:0000256" key="8">
    <source>
        <dbReference type="SAM" id="SignalP"/>
    </source>
</evidence>
<feature type="signal peptide" evidence="8">
    <location>
        <begin position="1"/>
        <end position="25"/>
    </location>
</feature>
<feature type="compositionally biased region" description="Basic and acidic residues" evidence="7">
    <location>
        <begin position="65"/>
        <end position="75"/>
    </location>
</feature>
<dbReference type="AlphaFoldDB" id="A0AAQ3KTT3"/>
<keyword evidence="6" id="KW-0379">Hydroxylation</keyword>
<evidence type="ECO:0000256" key="1">
    <source>
        <dbReference type="ARBA" id="ARBA00004613"/>
    </source>
</evidence>
<protein>
    <submittedName>
        <fullName evidence="9">Uncharacterized protein</fullName>
    </submittedName>
</protein>
<keyword evidence="4 8" id="KW-0732">Signal</keyword>
<evidence type="ECO:0000256" key="5">
    <source>
        <dbReference type="ARBA" id="ARBA00023180"/>
    </source>
</evidence>
<feature type="chain" id="PRO_5043019277" evidence="8">
    <location>
        <begin position="26"/>
        <end position="90"/>
    </location>
</feature>
<name>A0AAQ3KTT3_9LILI</name>
<feature type="region of interest" description="Disordered" evidence="7">
    <location>
        <begin position="65"/>
        <end position="90"/>
    </location>
</feature>
<dbReference type="InterPro" id="IPR039616">
    <property type="entry name" value="CLE1-4"/>
</dbReference>
<organism evidence="9 10">
    <name type="scientific">Canna indica</name>
    <name type="common">Indian-shot</name>
    <dbReference type="NCBI Taxonomy" id="4628"/>
    <lineage>
        <taxon>Eukaryota</taxon>
        <taxon>Viridiplantae</taxon>
        <taxon>Streptophyta</taxon>
        <taxon>Embryophyta</taxon>
        <taxon>Tracheophyta</taxon>
        <taxon>Spermatophyta</taxon>
        <taxon>Magnoliopsida</taxon>
        <taxon>Liliopsida</taxon>
        <taxon>Zingiberales</taxon>
        <taxon>Cannaceae</taxon>
        <taxon>Canna</taxon>
    </lineage>
</organism>
<dbReference type="GO" id="GO:0033612">
    <property type="term" value="F:receptor serine/threonine kinase binding"/>
    <property type="evidence" value="ECO:0007669"/>
    <property type="project" value="TreeGrafter"/>
</dbReference>
<keyword evidence="10" id="KW-1185">Reference proteome</keyword>